<evidence type="ECO:0000313" key="5">
    <source>
        <dbReference type="EMBL" id="RHW18587.1"/>
    </source>
</evidence>
<dbReference type="GO" id="GO:0016757">
    <property type="term" value="F:glycosyltransferase activity"/>
    <property type="evidence" value="ECO:0007669"/>
    <property type="project" value="UniProtKB-KW"/>
</dbReference>
<dbReference type="PANTHER" id="PTHR12526:SF510">
    <property type="entry name" value="D-INOSITOL 3-PHOSPHATE GLYCOSYLTRANSFERASE"/>
    <property type="match status" value="1"/>
</dbReference>
<dbReference type="Gene3D" id="3.40.50.2000">
    <property type="entry name" value="Glycogen Phosphorylase B"/>
    <property type="match status" value="2"/>
</dbReference>
<dbReference type="AlphaFoldDB" id="A0A396RPU2"/>
<sequence>MTIAATILTYAESLAGGGVERAQLELARQWIDAGRRVVLVIGSAEGPLGREIPAGMELIELGSDRYPALLALPRHVRKVAPDVIFCPGNYYTGVAAVTRLRLGRACPPVVAKVSNAFARADQGPLAAWGYRWWLRRHPAFIDRFVAMGAAMREEAIRVARLDPAVVDVVADPLPQAPPSGSAPPLPGAPFVLGVGRLNPQKRWDRLIESVSRLPDLHLVILGDGPERLRLEALATRLGVTARVHLPGHSGDPLAAMRAARVVALTSDFEGIPAVLREALSVGTPVVTTDSAVSIRDVVGPHQGSIVPIGDAAALDAALTRWSAPGTARPQPFRDGDDAGVRYLTIFDSVVEGGRLA</sequence>
<dbReference type="OrthoDB" id="9790710at2"/>
<keyword evidence="6" id="KW-1185">Reference proteome</keyword>
<name>A0A396RPU2_9SPHN</name>
<dbReference type="Pfam" id="PF13439">
    <property type="entry name" value="Glyco_transf_4"/>
    <property type="match status" value="1"/>
</dbReference>
<dbReference type="InterPro" id="IPR001296">
    <property type="entry name" value="Glyco_trans_1"/>
</dbReference>
<dbReference type="Proteomes" id="UP000266693">
    <property type="component" value="Unassembled WGS sequence"/>
</dbReference>
<dbReference type="Pfam" id="PF00534">
    <property type="entry name" value="Glycos_transf_1"/>
    <property type="match status" value="1"/>
</dbReference>
<keyword evidence="1" id="KW-0328">Glycosyltransferase</keyword>
<feature type="domain" description="Glycosyl transferase family 1" evidence="3">
    <location>
        <begin position="188"/>
        <end position="321"/>
    </location>
</feature>
<proteinExistence type="predicted"/>
<evidence type="ECO:0000256" key="2">
    <source>
        <dbReference type="ARBA" id="ARBA00022679"/>
    </source>
</evidence>
<evidence type="ECO:0000256" key="1">
    <source>
        <dbReference type="ARBA" id="ARBA00022676"/>
    </source>
</evidence>
<dbReference type="SUPFAM" id="SSF53756">
    <property type="entry name" value="UDP-Glycosyltransferase/glycogen phosphorylase"/>
    <property type="match status" value="1"/>
</dbReference>
<evidence type="ECO:0000313" key="6">
    <source>
        <dbReference type="Proteomes" id="UP000266693"/>
    </source>
</evidence>
<evidence type="ECO:0000259" key="3">
    <source>
        <dbReference type="Pfam" id="PF00534"/>
    </source>
</evidence>
<dbReference type="EMBL" id="QWLV01000002">
    <property type="protein sequence ID" value="RHW18587.1"/>
    <property type="molecule type" value="Genomic_DNA"/>
</dbReference>
<comment type="caution">
    <text evidence="5">The sequence shown here is derived from an EMBL/GenBank/DDBJ whole genome shotgun (WGS) entry which is preliminary data.</text>
</comment>
<dbReference type="InterPro" id="IPR028098">
    <property type="entry name" value="Glyco_trans_4-like_N"/>
</dbReference>
<organism evidence="5 6">
    <name type="scientific">Sphingomonas gilva</name>
    <dbReference type="NCBI Taxonomy" id="2305907"/>
    <lineage>
        <taxon>Bacteria</taxon>
        <taxon>Pseudomonadati</taxon>
        <taxon>Pseudomonadota</taxon>
        <taxon>Alphaproteobacteria</taxon>
        <taxon>Sphingomonadales</taxon>
        <taxon>Sphingomonadaceae</taxon>
        <taxon>Sphingomonas</taxon>
    </lineage>
</organism>
<evidence type="ECO:0000259" key="4">
    <source>
        <dbReference type="Pfam" id="PF13439"/>
    </source>
</evidence>
<dbReference type="PANTHER" id="PTHR12526">
    <property type="entry name" value="GLYCOSYLTRANSFERASE"/>
    <property type="match status" value="1"/>
</dbReference>
<feature type="domain" description="Glycosyltransferase subfamily 4-like N-terminal" evidence="4">
    <location>
        <begin position="17"/>
        <end position="169"/>
    </location>
</feature>
<gene>
    <name evidence="5" type="ORF">D1610_08200</name>
</gene>
<reference evidence="5 6" key="1">
    <citation type="submission" date="2018-08" db="EMBL/GenBank/DDBJ databases">
        <title>The multiple taxonomic identification of Sphingomonas gilva.</title>
        <authorList>
            <person name="Zhu D."/>
            <person name="Zheng S."/>
        </authorList>
    </citation>
    <scope>NUCLEOTIDE SEQUENCE [LARGE SCALE GENOMIC DNA]</scope>
    <source>
        <strain evidence="5 6">ZDH117</strain>
    </source>
</reference>
<dbReference type="CDD" id="cd03811">
    <property type="entry name" value="GT4_GT28_WabH-like"/>
    <property type="match status" value="1"/>
</dbReference>
<keyword evidence="2 5" id="KW-0808">Transferase</keyword>
<protein>
    <submittedName>
        <fullName evidence="5">Glycosyltransferase</fullName>
    </submittedName>
</protein>
<accession>A0A396RPU2</accession>